<evidence type="ECO:0000256" key="8">
    <source>
        <dbReference type="ARBA" id="ARBA00023152"/>
    </source>
</evidence>
<accession>A0A9P0EZ48</accession>
<dbReference type="PANTHER" id="PTHR19443">
    <property type="entry name" value="HEXOKINASE"/>
    <property type="match status" value="1"/>
</dbReference>
<dbReference type="PROSITE" id="PS51748">
    <property type="entry name" value="HEXOKINASE_2"/>
    <property type="match status" value="1"/>
</dbReference>
<evidence type="ECO:0000256" key="5">
    <source>
        <dbReference type="ARBA" id="ARBA00022741"/>
    </source>
</evidence>
<dbReference type="KEGG" id="btab:109038565"/>
<dbReference type="AlphaFoldDB" id="A0A9P0EZ48"/>
<evidence type="ECO:0000256" key="2">
    <source>
        <dbReference type="ARBA" id="ARBA00005028"/>
    </source>
</evidence>
<evidence type="ECO:0000256" key="12">
    <source>
        <dbReference type="RuleBase" id="RU362007"/>
    </source>
</evidence>
<dbReference type="PROSITE" id="PS00378">
    <property type="entry name" value="HEXOKINASE_1"/>
    <property type="match status" value="1"/>
</dbReference>
<dbReference type="GO" id="GO:0005524">
    <property type="term" value="F:ATP binding"/>
    <property type="evidence" value="ECO:0007669"/>
    <property type="project" value="UniProtKB-UniRule"/>
</dbReference>
<evidence type="ECO:0000256" key="10">
    <source>
        <dbReference type="ARBA" id="ARBA00047905"/>
    </source>
</evidence>
<comment type="catalytic activity">
    <reaction evidence="10">
        <text>D-fructose + ATP = D-fructose 6-phosphate + ADP + H(+)</text>
        <dbReference type="Rhea" id="RHEA:16125"/>
        <dbReference type="ChEBI" id="CHEBI:15378"/>
        <dbReference type="ChEBI" id="CHEBI:30616"/>
        <dbReference type="ChEBI" id="CHEBI:37721"/>
        <dbReference type="ChEBI" id="CHEBI:61527"/>
        <dbReference type="ChEBI" id="CHEBI:456216"/>
        <dbReference type="EC" id="2.7.1.1"/>
    </reaction>
    <physiologicalReaction direction="left-to-right" evidence="10">
        <dbReference type="Rhea" id="RHEA:16126"/>
    </physiologicalReaction>
</comment>
<keyword evidence="5 12" id="KW-0547">Nucleotide-binding</keyword>
<feature type="domain" description="Hexokinase C-terminal" evidence="14">
    <location>
        <begin position="229"/>
        <end position="460"/>
    </location>
</feature>
<dbReference type="InterPro" id="IPR001312">
    <property type="entry name" value="Hexokinase"/>
</dbReference>
<dbReference type="InterPro" id="IPR022673">
    <property type="entry name" value="Hexokinase_C"/>
</dbReference>
<evidence type="ECO:0000313" key="16">
    <source>
        <dbReference type="Proteomes" id="UP001152759"/>
    </source>
</evidence>
<dbReference type="GO" id="GO:0005739">
    <property type="term" value="C:mitochondrion"/>
    <property type="evidence" value="ECO:0007669"/>
    <property type="project" value="TreeGrafter"/>
</dbReference>
<keyword evidence="7 12" id="KW-0067">ATP-binding</keyword>
<comment type="catalytic activity">
    <reaction evidence="11">
        <text>D-glucose + ATP = D-glucose 6-phosphate + ADP + H(+)</text>
        <dbReference type="Rhea" id="RHEA:17825"/>
        <dbReference type="ChEBI" id="CHEBI:4167"/>
        <dbReference type="ChEBI" id="CHEBI:15378"/>
        <dbReference type="ChEBI" id="CHEBI:30616"/>
        <dbReference type="ChEBI" id="CHEBI:61548"/>
        <dbReference type="ChEBI" id="CHEBI:456216"/>
        <dbReference type="EC" id="2.7.1.1"/>
    </reaction>
    <physiologicalReaction direction="left-to-right" evidence="11">
        <dbReference type="Rhea" id="RHEA:17826"/>
    </physiologicalReaction>
</comment>
<dbReference type="Gene3D" id="3.30.420.40">
    <property type="match status" value="1"/>
</dbReference>
<dbReference type="GO" id="GO:0001678">
    <property type="term" value="P:intracellular glucose homeostasis"/>
    <property type="evidence" value="ECO:0007669"/>
    <property type="project" value="InterPro"/>
</dbReference>
<name>A0A9P0EZ48_BEMTA</name>
<dbReference type="Pfam" id="PF03727">
    <property type="entry name" value="Hexokinase_2"/>
    <property type="match status" value="1"/>
</dbReference>
<dbReference type="OrthoDB" id="419537at2759"/>
<reference evidence="15" key="1">
    <citation type="submission" date="2021-12" db="EMBL/GenBank/DDBJ databases">
        <authorList>
            <person name="King R."/>
        </authorList>
    </citation>
    <scope>NUCLEOTIDE SEQUENCE</scope>
</reference>
<evidence type="ECO:0000256" key="4">
    <source>
        <dbReference type="ARBA" id="ARBA00022679"/>
    </source>
</evidence>
<evidence type="ECO:0000256" key="7">
    <source>
        <dbReference type="ARBA" id="ARBA00022840"/>
    </source>
</evidence>
<dbReference type="FunFam" id="3.30.420.40:FF:000805">
    <property type="entry name" value="Hexokinase-2"/>
    <property type="match status" value="1"/>
</dbReference>
<evidence type="ECO:0000256" key="6">
    <source>
        <dbReference type="ARBA" id="ARBA00022777"/>
    </source>
</evidence>
<dbReference type="EMBL" id="OU963863">
    <property type="protein sequence ID" value="CAH0385130.1"/>
    <property type="molecule type" value="Genomic_DNA"/>
</dbReference>
<dbReference type="GO" id="GO:0005829">
    <property type="term" value="C:cytosol"/>
    <property type="evidence" value="ECO:0007669"/>
    <property type="project" value="TreeGrafter"/>
</dbReference>
<dbReference type="PANTHER" id="PTHR19443:SF54">
    <property type="entry name" value="PHOSPHOTRANSFERASE"/>
    <property type="match status" value="1"/>
</dbReference>
<feature type="domain" description="Hexokinase N-terminal" evidence="13">
    <location>
        <begin position="29"/>
        <end position="221"/>
    </location>
</feature>
<sequence>MAPVTAELLDQHCSEVKPLKLENKWKAEQVEKMLQRFKLDGKTMLKMAEIFQREMELGLADKPSSLLMENTYVPELPNGTEEGKYLALDLGGTNFRVILVDLEKGRIVNERVKHYHISDELRLNCGIKLFDFLAECISEFVIENGLADRVLPMGFTFSFPMHQHALDSGILKVWTKSFACPGVEGKDAVKLLNEAIHRRGDNHVELICVLNDTTGTLMQGAMLDKDTAIGLILGTGTNACYLERAERVQHWEVERHGEKQVVIDIEWGAFGDNGCIDFVKTEFDRTVDEKSLIPKSFTFEKKIGGKFMGELVQVVLCSLTREGHLFNGIPSDKLLQHGHFRTSFVSGIEEDSINGTKGNTEKILDDLGLDYDDDDVKIVQYICHLVSLRAAQFVAICVSQILIRMSKPQVTVAVDGSLFKFHPRLRIWMEKYTKLLAPSHPFKIVLVQDGSGKGAALVSAIAKRITEKY</sequence>
<dbReference type="GO" id="GO:0006096">
    <property type="term" value="P:glycolytic process"/>
    <property type="evidence" value="ECO:0007669"/>
    <property type="project" value="UniProtKB-KW"/>
</dbReference>
<dbReference type="InterPro" id="IPR019807">
    <property type="entry name" value="Hexokinase_BS"/>
</dbReference>
<comment type="catalytic activity">
    <reaction evidence="9">
        <text>a D-hexose + ATP = a D-hexose 6-phosphate + ADP + H(+)</text>
        <dbReference type="Rhea" id="RHEA:22740"/>
        <dbReference type="ChEBI" id="CHEBI:4194"/>
        <dbReference type="ChEBI" id="CHEBI:15378"/>
        <dbReference type="ChEBI" id="CHEBI:30616"/>
        <dbReference type="ChEBI" id="CHEBI:229467"/>
        <dbReference type="ChEBI" id="CHEBI:456216"/>
        <dbReference type="EC" id="2.7.1.1"/>
    </reaction>
    <physiologicalReaction direction="left-to-right" evidence="9">
        <dbReference type="Rhea" id="RHEA:22741"/>
    </physiologicalReaction>
</comment>
<proteinExistence type="inferred from homology"/>
<dbReference type="GO" id="GO:0008865">
    <property type="term" value="F:fructokinase activity"/>
    <property type="evidence" value="ECO:0007669"/>
    <property type="project" value="TreeGrafter"/>
</dbReference>
<evidence type="ECO:0000313" key="15">
    <source>
        <dbReference type="EMBL" id="CAH0385130.1"/>
    </source>
</evidence>
<evidence type="ECO:0000256" key="9">
    <source>
        <dbReference type="ARBA" id="ARBA00044613"/>
    </source>
</evidence>
<dbReference type="GO" id="GO:0005536">
    <property type="term" value="F:D-glucose binding"/>
    <property type="evidence" value="ECO:0007669"/>
    <property type="project" value="InterPro"/>
</dbReference>
<keyword evidence="16" id="KW-1185">Reference proteome</keyword>
<evidence type="ECO:0000259" key="14">
    <source>
        <dbReference type="Pfam" id="PF03727"/>
    </source>
</evidence>
<comment type="similarity">
    <text evidence="3 12">Belongs to the hexokinase family.</text>
</comment>
<comment type="pathway">
    <text evidence="2">Carbohydrate metabolism; hexose metabolism.</text>
</comment>
<dbReference type="FunFam" id="3.40.367.20:FF:000005">
    <property type="entry name" value="Phosphotransferase"/>
    <property type="match status" value="1"/>
</dbReference>
<organism evidence="15 16">
    <name type="scientific">Bemisia tabaci</name>
    <name type="common">Sweetpotato whitefly</name>
    <name type="synonym">Aleurodes tabaci</name>
    <dbReference type="NCBI Taxonomy" id="7038"/>
    <lineage>
        <taxon>Eukaryota</taxon>
        <taxon>Metazoa</taxon>
        <taxon>Ecdysozoa</taxon>
        <taxon>Arthropoda</taxon>
        <taxon>Hexapoda</taxon>
        <taxon>Insecta</taxon>
        <taxon>Pterygota</taxon>
        <taxon>Neoptera</taxon>
        <taxon>Paraneoptera</taxon>
        <taxon>Hemiptera</taxon>
        <taxon>Sternorrhyncha</taxon>
        <taxon>Aleyrodoidea</taxon>
        <taxon>Aleyrodidae</taxon>
        <taxon>Aleyrodinae</taxon>
        <taxon>Bemisia</taxon>
    </lineage>
</organism>
<dbReference type="GO" id="GO:0004340">
    <property type="term" value="F:glucokinase activity"/>
    <property type="evidence" value="ECO:0007669"/>
    <property type="project" value="TreeGrafter"/>
</dbReference>
<dbReference type="Pfam" id="PF00349">
    <property type="entry name" value="Hexokinase_1"/>
    <property type="match status" value="1"/>
</dbReference>
<protein>
    <recommendedName>
        <fullName evidence="12">Phosphotransferase</fullName>
        <ecNumber evidence="12">2.7.1.-</ecNumber>
    </recommendedName>
</protein>
<dbReference type="InterPro" id="IPR043129">
    <property type="entry name" value="ATPase_NBD"/>
</dbReference>
<evidence type="ECO:0000256" key="1">
    <source>
        <dbReference type="ARBA" id="ARBA00004888"/>
    </source>
</evidence>
<comment type="pathway">
    <text evidence="1">Carbohydrate degradation; glycolysis; D-glyceraldehyde 3-phosphate and glycerone phosphate from D-glucose: step 1/4.</text>
</comment>
<dbReference type="GO" id="GO:0006006">
    <property type="term" value="P:glucose metabolic process"/>
    <property type="evidence" value="ECO:0007669"/>
    <property type="project" value="UniProtKB-ARBA"/>
</dbReference>
<dbReference type="PRINTS" id="PR00475">
    <property type="entry name" value="HEXOKINASE"/>
</dbReference>
<evidence type="ECO:0000259" key="13">
    <source>
        <dbReference type="Pfam" id="PF00349"/>
    </source>
</evidence>
<dbReference type="Gene3D" id="3.40.367.20">
    <property type="match status" value="1"/>
</dbReference>
<evidence type="ECO:0000256" key="11">
    <source>
        <dbReference type="ARBA" id="ARBA00048160"/>
    </source>
</evidence>
<evidence type="ECO:0000256" key="3">
    <source>
        <dbReference type="ARBA" id="ARBA00009225"/>
    </source>
</evidence>
<keyword evidence="8 12" id="KW-0324">Glycolysis</keyword>
<keyword evidence="6 12" id="KW-0418">Kinase</keyword>
<keyword evidence="4 12" id="KW-0808">Transferase</keyword>
<dbReference type="Proteomes" id="UP001152759">
    <property type="component" value="Chromosome 2"/>
</dbReference>
<gene>
    <name evidence="15" type="ORF">BEMITA_LOCUS4387</name>
</gene>
<dbReference type="EC" id="2.7.1.-" evidence="12"/>
<dbReference type="InterPro" id="IPR022672">
    <property type="entry name" value="Hexokinase_N"/>
</dbReference>
<dbReference type="SUPFAM" id="SSF53067">
    <property type="entry name" value="Actin-like ATPase domain"/>
    <property type="match status" value="2"/>
</dbReference>